<feature type="transmembrane region" description="Helical" evidence="6">
    <location>
        <begin position="26"/>
        <end position="44"/>
    </location>
</feature>
<gene>
    <name evidence="9" type="ORF">A7985_17350</name>
</gene>
<feature type="domain" description="Tyrosine-protein kinase G-rich" evidence="8">
    <location>
        <begin position="234"/>
        <end position="300"/>
    </location>
</feature>
<dbReference type="InterPro" id="IPR003856">
    <property type="entry name" value="LPS_length_determ_N"/>
</dbReference>
<feature type="domain" description="Polysaccharide chain length determinant N-terminal" evidence="7">
    <location>
        <begin position="10"/>
        <end position="111"/>
    </location>
</feature>
<dbReference type="OrthoDB" id="9775724at2"/>
<dbReference type="GO" id="GO:0005886">
    <property type="term" value="C:plasma membrane"/>
    <property type="evidence" value="ECO:0007669"/>
    <property type="project" value="UniProtKB-SubCell"/>
</dbReference>
<dbReference type="PANTHER" id="PTHR32309">
    <property type="entry name" value="TYROSINE-PROTEIN KINASE"/>
    <property type="match status" value="1"/>
</dbReference>
<reference evidence="10" key="1">
    <citation type="submission" date="2016-07" db="EMBL/GenBank/DDBJ databases">
        <authorList>
            <person name="Florea S."/>
            <person name="Webb J.S."/>
            <person name="Jaromczyk J."/>
            <person name="Schardl C.L."/>
        </authorList>
    </citation>
    <scope>NUCLEOTIDE SEQUENCE [LARGE SCALE GENOMIC DNA]</scope>
    <source>
        <strain evidence="10">IPB1</strain>
    </source>
</reference>
<evidence type="ECO:0000313" key="9">
    <source>
        <dbReference type="EMBL" id="OCQ20197.1"/>
    </source>
</evidence>
<dbReference type="Pfam" id="PF13807">
    <property type="entry name" value="GNVR"/>
    <property type="match status" value="1"/>
</dbReference>
<sequence length="308" mass="34975">MKVEDIKYQDEVDLTLLVKELWAKKIYIIASVFVSSVIFVLYALSLSNIYKAEAIVVPAESNTSSSLQGLASQFGGVAALAGISLGGSDSFKSDLAIEVMKSRQFISYFIEKYDILPLVMAAEKWHINSNEITFDEDLYLKSENKWVREVSLPKKTIPSYVEAHKEFMDIFNVERALDSNTIVVSIEHVSPVIAKQWVDLLVTEINRKMRERDIVEAKRNIEYLTEKLETNELVQMEAIIYSLLEEQEQNVMLAEVQPEYVFKVIDPAVVPEKKLKPSRALICVFGAFLGAFLSITAILINFTFRRTV</sequence>
<evidence type="ECO:0000256" key="6">
    <source>
        <dbReference type="SAM" id="Phobius"/>
    </source>
</evidence>
<feature type="transmembrane region" description="Helical" evidence="6">
    <location>
        <begin position="280"/>
        <end position="304"/>
    </location>
</feature>
<comment type="caution">
    <text evidence="9">The sequence shown here is derived from an EMBL/GenBank/DDBJ whole genome shotgun (WGS) entry which is preliminary data.</text>
</comment>
<protein>
    <recommendedName>
        <fullName evidence="11">LPS O-antigen length regulator</fullName>
    </recommendedName>
</protein>
<dbReference type="AlphaFoldDB" id="A0A1C0TMR5"/>
<evidence type="ECO:0008006" key="11">
    <source>
        <dbReference type="Google" id="ProtNLM"/>
    </source>
</evidence>
<dbReference type="GO" id="GO:0004713">
    <property type="term" value="F:protein tyrosine kinase activity"/>
    <property type="evidence" value="ECO:0007669"/>
    <property type="project" value="TreeGrafter"/>
</dbReference>
<keyword evidence="2" id="KW-1003">Cell membrane</keyword>
<evidence type="ECO:0000313" key="10">
    <source>
        <dbReference type="Proteomes" id="UP000093366"/>
    </source>
</evidence>
<dbReference type="Pfam" id="PF02706">
    <property type="entry name" value="Wzz"/>
    <property type="match status" value="1"/>
</dbReference>
<evidence type="ECO:0000259" key="8">
    <source>
        <dbReference type="Pfam" id="PF13807"/>
    </source>
</evidence>
<keyword evidence="4 6" id="KW-1133">Transmembrane helix</keyword>
<dbReference type="EMBL" id="MAUJ01000006">
    <property type="protein sequence ID" value="OCQ20197.1"/>
    <property type="molecule type" value="Genomic_DNA"/>
</dbReference>
<name>A0A1C0TMR5_9GAMM</name>
<dbReference type="InterPro" id="IPR032807">
    <property type="entry name" value="GNVR"/>
</dbReference>
<evidence type="ECO:0000259" key="7">
    <source>
        <dbReference type="Pfam" id="PF02706"/>
    </source>
</evidence>
<dbReference type="PANTHER" id="PTHR32309:SF13">
    <property type="entry name" value="FERRIC ENTEROBACTIN TRANSPORT PROTEIN FEPE"/>
    <property type="match status" value="1"/>
</dbReference>
<dbReference type="Proteomes" id="UP000093366">
    <property type="component" value="Unassembled WGS sequence"/>
</dbReference>
<proteinExistence type="predicted"/>
<dbReference type="InterPro" id="IPR050445">
    <property type="entry name" value="Bact_polysacc_biosynth/exp"/>
</dbReference>
<evidence type="ECO:0000256" key="5">
    <source>
        <dbReference type="ARBA" id="ARBA00023136"/>
    </source>
</evidence>
<keyword evidence="3 6" id="KW-0812">Transmembrane</keyword>
<comment type="subcellular location">
    <subcellularLocation>
        <location evidence="1">Cell membrane</location>
        <topology evidence="1">Multi-pass membrane protein</topology>
    </subcellularLocation>
</comment>
<organism evidence="9 10">
    <name type="scientific">Pseudoalteromonas luteoviolacea</name>
    <dbReference type="NCBI Taxonomy" id="43657"/>
    <lineage>
        <taxon>Bacteria</taxon>
        <taxon>Pseudomonadati</taxon>
        <taxon>Pseudomonadota</taxon>
        <taxon>Gammaproteobacteria</taxon>
        <taxon>Alteromonadales</taxon>
        <taxon>Pseudoalteromonadaceae</taxon>
        <taxon>Pseudoalteromonas</taxon>
    </lineage>
</organism>
<evidence type="ECO:0000256" key="2">
    <source>
        <dbReference type="ARBA" id="ARBA00022475"/>
    </source>
</evidence>
<accession>A0A1C0TMR5</accession>
<keyword evidence="5 6" id="KW-0472">Membrane</keyword>
<evidence type="ECO:0000256" key="4">
    <source>
        <dbReference type="ARBA" id="ARBA00022989"/>
    </source>
</evidence>
<evidence type="ECO:0000256" key="3">
    <source>
        <dbReference type="ARBA" id="ARBA00022692"/>
    </source>
</evidence>
<evidence type="ECO:0000256" key="1">
    <source>
        <dbReference type="ARBA" id="ARBA00004651"/>
    </source>
</evidence>